<name>A0A3M0T7Z5_9CLOT</name>
<feature type="active site" description="Charge relay system" evidence="2">
    <location>
        <position position="401"/>
    </location>
</feature>
<dbReference type="PANTHER" id="PTHR10824:SF4">
    <property type="entry name" value="ACYL-COENZYME A THIOESTERASE 1-LIKE"/>
    <property type="match status" value="1"/>
</dbReference>
<feature type="domain" description="Acyl-CoA thioester hydrolase/bile acid-CoA amino acid N-acetyltransferase" evidence="3">
    <location>
        <begin position="26"/>
        <end position="161"/>
    </location>
</feature>
<feature type="active site" description="Charge relay system" evidence="2">
    <location>
        <position position="366"/>
    </location>
</feature>
<dbReference type="SUPFAM" id="SSF53474">
    <property type="entry name" value="alpha/beta-Hydrolases"/>
    <property type="match status" value="1"/>
</dbReference>
<accession>A0A3M0T7Z5</accession>
<sequence>MIEGRGEAMNNDNCTIKITPEVSRVDEPVDIKINGLSKNEKVTIRAVSSDYYCINASILEIGDNTLWESYAVFETDECGNINFENAVPVDGTYSNCDKMGLFYSMRPKQIRKSKLIQKLSSINENRKYKITFTVEKNGKIIGSKEHTRVYCDDTIKSIDVVEKNLLARYFTSKDNIKHPAIIVLSGSDGRIEKAQAIAELFAMRGYSALAVCYFGLEGTPEDLNMIPLEYVENAVKWLKRQDAVDENKIAIYGRSKGGELVLLAASMFKDITCVIANTPSCYVYEGIKSNKLPSHHSSWMYRGREISYLKFNFHIILRLIIKMMKKEKGALAWMYKKLIEEGDRDKATIALDKINGSVLMISSAADEIWPSKMHSETACSIFEKSHFKHEYKHITFAKSGHMLTVPFQSIYPSEKYPYDVESWAKANMDSWNETIKFLEKWASK</sequence>
<dbReference type="InterPro" id="IPR016662">
    <property type="entry name" value="Acyl-CoA_thioEstase_long-chain"/>
</dbReference>
<evidence type="ECO:0000256" key="1">
    <source>
        <dbReference type="ARBA" id="ARBA00006538"/>
    </source>
</evidence>
<dbReference type="GO" id="GO:0006631">
    <property type="term" value="P:fatty acid metabolic process"/>
    <property type="evidence" value="ECO:0007669"/>
    <property type="project" value="TreeGrafter"/>
</dbReference>
<dbReference type="InterPro" id="IPR029058">
    <property type="entry name" value="AB_hydrolase_fold"/>
</dbReference>
<gene>
    <name evidence="5" type="ORF">D9O40_04245</name>
</gene>
<dbReference type="GO" id="GO:0047617">
    <property type="term" value="F:fatty acyl-CoA hydrolase activity"/>
    <property type="evidence" value="ECO:0007669"/>
    <property type="project" value="TreeGrafter"/>
</dbReference>
<evidence type="ECO:0000259" key="3">
    <source>
        <dbReference type="Pfam" id="PF04775"/>
    </source>
</evidence>
<dbReference type="InterPro" id="IPR014940">
    <property type="entry name" value="BAAT_C"/>
</dbReference>
<dbReference type="RefSeq" id="WP_122058028.1">
    <property type="nucleotide sequence ID" value="NZ_RFAQ01000007.1"/>
</dbReference>
<dbReference type="Gene3D" id="2.60.40.2240">
    <property type="entry name" value="Acyl-CoA thioester hydrolase/BAAT N-terminal domain"/>
    <property type="match status" value="1"/>
</dbReference>
<dbReference type="Pfam" id="PF08840">
    <property type="entry name" value="BAAT_C"/>
    <property type="match status" value="1"/>
</dbReference>
<dbReference type="Gene3D" id="3.40.50.1820">
    <property type="entry name" value="alpha/beta hydrolase"/>
    <property type="match status" value="1"/>
</dbReference>
<reference evidence="5 6" key="1">
    <citation type="submission" date="2018-10" db="EMBL/GenBank/DDBJ databases">
        <title>Genome-centric metagenomics revealed C2 chemical producing, CO utilizing Clostridium with novel acetogenic gene cluster.</title>
        <authorList>
            <person name="Kang H."/>
            <person name="Park B."/>
            <person name="Choi I.G."/>
            <person name="Chang I.S."/>
        </authorList>
    </citation>
    <scope>NUCLEOTIDE SEQUENCE [LARGE SCALE GENOMIC DNA]</scope>
    <source>
        <strain evidence="5 6">H21-9</strain>
    </source>
</reference>
<dbReference type="EMBL" id="RFAQ01000007">
    <property type="protein sequence ID" value="RMD03188.1"/>
    <property type="molecule type" value="Genomic_DNA"/>
</dbReference>
<dbReference type="Proteomes" id="UP000277999">
    <property type="component" value="Unassembled WGS sequence"/>
</dbReference>
<dbReference type="PIRSF" id="PIRSF016521">
    <property type="entry name" value="Acyl-CoA_hydro"/>
    <property type="match status" value="1"/>
</dbReference>
<comment type="caution">
    <text evidence="5">The sequence shown here is derived from an EMBL/GenBank/DDBJ whole genome shotgun (WGS) entry which is preliminary data.</text>
</comment>
<dbReference type="InterPro" id="IPR006862">
    <property type="entry name" value="Thio_Ohase/aa_AcTrfase"/>
</dbReference>
<dbReference type="Pfam" id="PF04775">
    <property type="entry name" value="Bile_Hydr_Trans"/>
    <property type="match status" value="1"/>
</dbReference>
<proteinExistence type="inferred from homology"/>
<organism evidence="5 6">
    <name type="scientific">Clostridium autoethanogenum</name>
    <dbReference type="NCBI Taxonomy" id="84023"/>
    <lineage>
        <taxon>Bacteria</taxon>
        <taxon>Bacillati</taxon>
        <taxon>Bacillota</taxon>
        <taxon>Clostridia</taxon>
        <taxon>Eubacteriales</taxon>
        <taxon>Clostridiaceae</taxon>
        <taxon>Clostridium</taxon>
    </lineage>
</organism>
<evidence type="ECO:0000256" key="2">
    <source>
        <dbReference type="PIRSR" id="PIRSR016521-1"/>
    </source>
</evidence>
<feature type="domain" description="BAAT/Acyl-CoA thioester hydrolase C-terminal" evidence="4">
    <location>
        <begin position="226"/>
        <end position="440"/>
    </location>
</feature>
<evidence type="ECO:0000313" key="6">
    <source>
        <dbReference type="Proteomes" id="UP000277999"/>
    </source>
</evidence>
<evidence type="ECO:0000259" key="4">
    <source>
        <dbReference type="Pfam" id="PF08840"/>
    </source>
</evidence>
<keyword evidence="5" id="KW-0378">Hydrolase</keyword>
<dbReference type="PANTHER" id="PTHR10824">
    <property type="entry name" value="ACYL-COENZYME A THIOESTERASE-RELATED"/>
    <property type="match status" value="1"/>
</dbReference>
<dbReference type="InterPro" id="IPR042490">
    <property type="entry name" value="Thio_Ohase/BAAT_N"/>
</dbReference>
<comment type="similarity">
    <text evidence="1">Belongs to the C/M/P thioester hydrolase family.</text>
</comment>
<dbReference type="AlphaFoldDB" id="A0A3M0T7Z5"/>
<feature type="active site" description="Charge relay system" evidence="2">
    <location>
        <position position="255"/>
    </location>
</feature>
<dbReference type="GO" id="GO:0006637">
    <property type="term" value="P:acyl-CoA metabolic process"/>
    <property type="evidence" value="ECO:0007669"/>
    <property type="project" value="InterPro"/>
</dbReference>
<protein>
    <submittedName>
        <fullName evidence="5">Acyl-CoA thioester hydrolase</fullName>
    </submittedName>
</protein>
<evidence type="ECO:0000313" key="5">
    <source>
        <dbReference type="EMBL" id="RMD03188.1"/>
    </source>
</evidence>